<protein>
    <submittedName>
        <fullName evidence="1">Guanylyl cyclase domain-containing protein 1</fullName>
    </submittedName>
</protein>
<dbReference type="PANTHER" id="PTHR31400:SF1">
    <property type="entry name" value="PROTEIN GUCD1"/>
    <property type="match status" value="1"/>
</dbReference>
<gene>
    <name evidence="1" type="primary">GUCD1</name>
    <name evidence="1" type="ORF">SK128_028494</name>
</gene>
<dbReference type="Gene3D" id="3.90.70.10">
    <property type="entry name" value="Cysteine proteinases"/>
    <property type="match status" value="1"/>
</dbReference>
<dbReference type="Pfam" id="PF09778">
    <property type="entry name" value="Guanylate_cyc_2"/>
    <property type="match status" value="1"/>
</dbReference>
<keyword evidence="2" id="KW-1185">Reference proteome</keyword>
<dbReference type="InterPro" id="IPR018616">
    <property type="entry name" value="GUCD1"/>
</dbReference>
<dbReference type="PANTHER" id="PTHR31400">
    <property type="entry name" value="GUANYLYL CYCLASE DOMAIN CONTAINING PROTEIN 1 GUCD1"/>
    <property type="match status" value="1"/>
</dbReference>
<organism evidence="1 2">
    <name type="scientific">Halocaridina rubra</name>
    <name type="common">Hawaiian red shrimp</name>
    <dbReference type="NCBI Taxonomy" id="373956"/>
    <lineage>
        <taxon>Eukaryota</taxon>
        <taxon>Metazoa</taxon>
        <taxon>Ecdysozoa</taxon>
        <taxon>Arthropoda</taxon>
        <taxon>Crustacea</taxon>
        <taxon>Multicrustacea</taxon>
        <taxon>Malacostraca</taxon>
        <taxon>Eumalacostraca</taxon>
        <taxon>Eucarida</taxon>
        <taxon>Decapoda</taxon>
        <taxon>Pleocyemata</taxon>
        <taxon>Caridea</taxon>
        <taxon>Atyoidea</taxon>
        <taxon>Atyidae</taxon>
        <taxon>Halocaridina</taxon>
    </lineage>
</organism>
<name>A0AAN8ZVB3_HALRR</name>
<dbReference type="EMBL" id="JAXCGZ010020964">
    <property type="protein sequence ID" value="KAK7063056.1"/>
    <property type="molecule type" value="Genomic_DNA"/>
</dbReference>
<proteinExistence type="predicted"/>
<dbReference type="AlphaFoldDB" id="A0AAN8ZVB3"/>
<accession>A0AAN8ZVB3</accession>
<reference evidence="1 2" key="1">
    <citation type="submission" date="2023-11" db="EMBL/GenBank/DDBJ databases">
        <title>Halocaridina rubra genome assembly.</title>
        <authorList>
            <person name="Smith C."/>
        </authorList>
    </citation>
    <scope>NUCLEOTIDE SEQUENCE [LARGE SCALE GENOMIC DNA]</scope>
    <source>
        <strain evidence="1">EP-1</strain>
        <tissue evidence="1">Whole</tissue>
    </source>
</reference>
<dbReference type="Proteomes" id="UP001381693">
    <property type="component" value="Unassembled WGS sequence"/>
</dbReference>
<comment type="caution">
    <text evidence="1">The sequence shown here is derived from an EMBL/GenBank/DDBJ whole genome shotgun (WGS) entry which is preliminary data.</text>
</comment>
<sequence>MGGSRGGMDEQNLVLLNIDHVQQKHTWDCGLACIMMVLQPHERELLSLKLFQICEEEGVDKSTWTIDLAYLLHRFGIKHRYVTVTLGVDPGFSSERFYSTVLNKDHQRVLERFQKASKQGVVVEQGGVALSEILSHLCHQMPIILLTNAHLLVCEKCARTMPHLRSCLPCSPPYQGHYILLIGCDMKKNLIYYRNPSFSSRVCYITFSRLDEARQSYGTDEDVIFVYSQFETQVTL</sequence>
<evidence type="ECO:0000313" key="1">
    <source>
        <dbReference type="EMBL" id="KAK7063056.1"/>
    </source>
</evidence>
<evidence type="ECO:0000313" key="2">
    <source>
        <dbReference type="Proteomes" id="UP001381693"/>
    </source>
</evidence>